<name>A0A178HX25_9HYPH</name>
<accession>A0A178HX25</accession>
<dbReference type="InterPro" id="IPR036782">
    <property type="entry name" value="NE0471-like_N"/>
</dbReference>
<organism evidence="1 2">
    <name type="scientific">Devosia elaeis</name>
    <dbReference type="NCBI Taxonomy" id="1770058"/>
    <lineage>
        <taxon>Bacteria</taxon>
        <taxon>Pseudomonadati</taxon>
        <taxon>Pseudomonadota</taxon>
        <taxon>Alphaproteobacteria</taxon>
        <taxon>Hyphomicrobiales</taxon>
        <taxon>Devosiaceae</taxon>
        <taxon>Devosia</taxon>
    </lineage>
</organism>
<dbReference type="GO" id="GO:0003677">
    <property type="term" value="F:DNA binding"/>
    <property type="evidence" value="ECO:0007669"/>
    <property type="project" value="InterPro"/>
</dbReference>
<reference evidence="1 2" key="1">
    <citation type="submission" date="2016-03" db="EMBL/GenBank/DDBJ databases">
        <title>Genome sequencing of Devosia sp. S37.</title>
        <authorList>
            <person name="Mohd Nor M."/>
        </authorList>
    </citation>
    <scope>NUCLEOTIDE SEQUENCE [LARGE SCALE GENOMIC DNA]</scope>
    <source>
        <strain evidence="1 2">S37</strain>
    </source>
</reference>
<evidence type="ECO:0000313" key="2">
    <source>
        <dbReference type="Proteomes" id="UP000078389"/>
    </source>
</evidence>
<dbReference type="EMBL" id="LVVY01000085">
    <property type="protein sequence ID" value="OAM77401.1"/>
    <property type="molecule type" value="Genomic_DNA"/>
</dbReference>
<dbReference type="Gene3D" id="1.10.260.40">
    <property type="entry name" value="lambda repressor-like DNA-binding domains"/>
    <property type="match status" value="1"/>
</dbReference>
<dbReference type="InterPro" id="IPR018841">
    <property type="entry name" value="DUF2442"/>
</dbReference>
<keyword evidence="2" id="KW-1185">Reference proteome</keyword>
<gene>
    <name evidence="1" type="ORF">A3840_10010</name>
</gene>
<protein>
    <recommendedName>
        <fullName evidence="3">DUF2442 domain-containing protein</fullName>
    </recommendedName>
</protein>
<sequence length="140" mass="15952">MPVIRRAEPEVGYVIRVEWDDGREELIDVAPAILSHRAFVALRNNSAAFSAFKVRDRGDSLVWPDGQELSADWIQELAPRELDNEEFREAMAQLRLSLDGMAARLGIARRLVADYRKDRPIPKTVALATRYLLEHQQRAG</sequence>
<dbReference type="Pfam" id="PF10387">
    <property type="entry name" value="DUF2442"/>
    <property type="match status" value="1"/>
</dbReference>
<dbReference type="Proteomes" id="UP000078389">
    <property type="component" value="Unassembled WGS sequence"/>
</dbReference>
<dbReference type="InterPro" id="IPR010982">
    <property type="entry name" value="Lambda_DNA-bd_dom_sf"/>
</dbReference>
<dbReference type="AlphaFoldDB" id="A0A178HX25"/>
<comment type="caution">
    <text evidence="1">The sequence shown here is derived from an EMBL/GenBank/DDBJ whole genome shotgun (WGS) entry which is preliminary data.</text>
</comment>
<dbReference type="SUPFAM" id="SSF143880">
    <property type="entry name" value="NE0471 N-terminal domain-like"/>
    <property type="match status" value="1"/>
</dbReference>
<evidence type="ECO:0008006" key="3">
    <source>
        <dbReference type="Google" id="ProtNLM"/>
    </source>
</evidence>
<dbReference type="STRING" id="1770058.A3840_10010"/>
<proteinExistence type="predicted"/>
<dbReference type="Gene3D" id="3.30.2020.10">
    <property type="entry name" value="NE0471-like N-terminal domain"/>
    <property type="match status" value="1"/>
</dbReference>
<evidence type="ECO:0000313" key="1">
    <source>
        <dbReference type="EMBL" id="OAM77401.1"/>
    </source>
</evidence>
<dbReference type="SUPFAM" id="SSF47413">
    <property type="entry name" value="lambda repressor-like DNA-binding domains"/>
    <property type="match status" value="1"/>
</dbReference>